<comment type="caution">
    <text evidence="3">The sequence shown here is derived from an EMBL/GenBank/DDBJ whole genome shotgun (WGS) entry which is preliminary data.</text>
</comment>
<keyword evidence="4" id="KW-1185">Reference proteome</keyword>
<reference evidence="3 4" key="1">
    <citation type="submission" date="2019-06" db="EMBL/GenBank/DDBJ databases">
        <title>Discovery of a novel chromosome fission-fusion reversal in muntjac.</title>
        <authorList>
            <person name="Mudd A.B."/>
            <person name="Bredeson J.V."/>
            <person name="Baum R."/>
            <person name="Hockemeyer D."/>
            <person name="Rokhsar D.S."/>
        </authorList>
    </citation>
    <scope>NUCLEOTIDE SEQUENCE [LARGE SCALE GENOMIC DNA]</scope>
    <source>
        <strain evidence="3">UCam_UCB_Mr</strain>
        <tissue evidence="3">Fibroblast cell line</tissue>
    </source>
</reference>
<evidence type="ECO:0000259" key="2">
    <source>
        <dbReference type="Pfam" id="PF04218"/>
    </source>
</evidence>
<dbReference type="GO" id="GO:0003677">
    <property type="term" value="F:DNA binding"/>
    <property type="evidence" value="ECO:0007669"/>
    <property type="project" value="InterPro"/>
</dbReference>
<dbReference type="PANTHER" id="PTHR19303">
    <property type="entry name" value="TRANSPOSON"/>
    <property type="match status" value="1"/>
</dbReference>
<evidence type="ECO:0000313" key="4">
    <source>
        <dbReference type="Proteomes" id="UP000326062"/>
    </source>
</evidence>
<dbReference type="Pfam" id="PF03184">
    <property type="entry name" value="DDE_1"/>
    <property type="match status" value="1"/>
</dbReference>
<name>A0A5N3XHW8_MUNRE</name>
<dbReference type="PANTHER" id="PTHR19303:SF26">
    <property type="entry name" value="TIGGER TRANSPOSABLE ELEMENT-DERIVED PROTEIN 1"/>
    <property type="match status" value="1"/>
</dbReference>
<proteinExistence type="predicted"/>
<dbReference type="InterPro" id="IPR007889">
    <property type="entry name" value="HTH_Psq"/>
</dbReference>
<feature type="domain" description="HTH psq-type" evidence="2">
    <location>
        <begin position="9"/>
        <end position="60"/>
    </location>
</feature>
<gene>
    <name evidence="3" type="ORF">FD755_015240</name>
</gene>
<evidence type="ECO:0000259" key="1">
    <source>
        <dbReference type="Pfam" id="PF03184"/>
    </source>
</evidence>
<dbReference type="InterPro" id="IPR050863">
    <property type="entry name" value="CenT-Element_Derived"/>
</dbReference>
<protein>
    <recommendedName>
        <fullName evidence="5">HTH CENPB-type domain-containing protein</fullName>
    </recommendedName>
</protein>
<dbReference type="Proteomes" id="UP000326062">
    <property type="component" value="Chromosome 11"/>
</dbReference>
<sequence>MASRCFSEKKNYTSLTLNKNLEMIKFSEESMSKAQIYQNLGLLHQTANQFMNAKGKFLEEMKSVPPMNTQMIKKQNSLIADREKSNVITFFSSMKAERGEEAPEEKFEASRVWFMRFKKRSQLHNIKCKVITVNNRFFSVDERVLYLKKIPSRTFTARQGKSMSLFKASKNWLTLLLGANAAGDLKLKPVFNYHSENPMPKSTPFMTAHLFTTRFTEYFEPTVETYCSEKKIIFKIFLLIDDTHSHPRALMEMFNEINVVLMSASPAFILQPTDQGVISTFKSYYLRKIFLKITAVIDSDFSDESGQIWKKLIPNFMDLYSGNSKRIRELELEVEPEGVTELLCCENDEMTTEDSEYLIHFSLGCYRKITDEEKSHSMWQTSMLSSFKKLPQPPWPSTTTILTSRQSLIMTRGSPPAKRLQFTETSQDG</sequence>
<dbReference type="InterPro" id="IPR004875">
    <property type="entry name" value="DDE_SF_endonuclease_dom"/>
</dbReference>
<dbReference type="AlphaFoldDB" id="A0A5N3XHW8"/>
<evidence type="ECO:0000313" key="3">
    <source>
        <dbReference type="EMBL" id="KAB0373581.1"/>
    </source>
</evidence>
<evidence type="ECO:0008006" key="5">
    <source>
        <dbReference type="Google" id="ProtNLM"/>
    </source>
</evidence>
<dbReference type="EMBL" id="VCEB01000009">
    <property type="protein sequence ID" value="KAB0373581.1"/>
    <property type="molecule type" value="Genomic_DNA"/>
</dbReference>
<organism evidence="3 4">
    <name type="scientific">Muntiacus reevesi</name>
    <name type="common">Reeves' muntjac</name>
    <name type="synonym">Cervus reevesi</name>
    <dbReference type="NCBI Taxonomy" id="9886"/>
    <lineage>
        <taxon>Eukaryota</taxon>
        <taxon>Metazoa</taxon>
        <taxon>Chordata</taxon>
        <taxon>Craniata</taxon>
        <taxon>Vertebrata</taxon>
        <taxon>Euteleostomi</taxon>
        <taxon>Mammalia</taxon>
        <taxon>Eutheria</taxon>
        <taxon>Laurasiatheria</taxon>
        <taxon>Artiodactyla</taxon>
        <taxon>Ruminantia</taxon>
        <taxon>Pecora</taxon>
        <taxon>Cervidae</taxon>
        <taxon>Muntiacinae</taxon>
        <taxon>Muntiacus</taxon>
    </lineage>
</organism>
<feature type="domain" description="DDE-1" evidence="1">
    <location>
        <begin position="172"/>
        <end position="297"/>
    </location>
</feature>
<dbReference type="GO" id="GO:0005634">
    <property type="term" value="C:nucleus"/>
    <property type="evidence" value="ECO:0007669"/>
    <property type="project" value="TreeGrafter"/>
</dbReference>
<accession>A0A5N3XHW8</accession>
<dbReference type="Pfam" id="PF04218">
    <property type="entry name" value="CENP-B_N"/>
    <property type="match status" value="1"/>
</dbReference>